<organism evidence="5 6">
    <name type="scientific">Luteimonas deserti</name>
    <dbReference type="NCBI Taxonomy" id="2752306"/>
    <lineage>
        <taxon>Bacteria</taxon>
        <taxon>Pseudomonadati</taxon>
        <taxon>Pseudomonadota</taxon>
        <taxon>Gammaproteobacteria</taxon>
        <taxon>Lysobacterales</taxon>
        <taxon>Lysobacteraceae</taxon>
        <taxon>Luteimonas</taxon>
    </lineage>
</organism>
<evidence type="ECO:0000256" key="2">
    <source>
        <dbReference type="SAM" id="MobiDB-lite"/>
    </source>
</evidence>
<evidence type="ECO:0000256" key="3">
    <source>
        <dbReference type="SAM" id="SignalP"/>
    </source>
</evidence>
<dbReference type="InterPro" id="IPR050570">
    <property type="entry name" value="Cell_wall_metabolism_enzyme"/>
</dbReference>
<dbReference type="InterPro" id="IPR016047">
    <property type="entry name" value="M23ase_b-sheet_dom"/>
</dbReference>
<dbReference type="FunFam" id="2.70.70.10:FF:000003">
    <property type="entry name" value="Murein hydrolase activator EnvC"/>
    <property type="match status" value="1"/>
</dbReference>
<dbReference type="GO" id="GO:0004222">
    <property type="term" value="F:metalloendopeptidase activity"/>
    <property type="evidence" value="ECO:0007669"/>
    <property type="project" value="TreeGrafter"/>
</dbReference>
<feature type="signal peptide" evidence="3">
    <location>
        <begin position="1"/>
        <end position="19"/>
    </location>
</feature>
<name>A0A7Z0TV91_9GAMM</name>
<feature type="domain" description="M23ase beta-sheet core" evidence="4">
    <location>
        <begin position="320"/>
        <end position="413"/>
    </location>
</feature>
<dbReference type="CDD" id="cd12797">
    <property type="entry name" value="M23_peptidase"/>
    <property type="match status" value="1"/>
</dbReference>
<dbReference type="InterPro" id="IPR011055">
    <property type="entry name" value="Dup_hybrid_motif"/>
</dbReference>
<keyword evidence="6" id="KW-1185">Reference proteome</keyword>
<dbReference type="RefSeq" id="WP_180544344.1">
    <property type="nucleotide sequence ID" value="NZ_JACCJZ010000010.1"/>
</dbReference>
<feature type="chain" id="PRO_5030949844" evidence="3">
    <location>
        <begin position="20"/>
        <end position="420"/>
    </location>
</feature>
<dbReference type="Gene3D" id="2.70.70.10">
    <property type="entry name" value="Glucose Permease (Domain IIA)"/>
    <property type="match status" value="1"/>
</dbReference>
<keyword evidence="1" id="KW-0175">Coiled coil</keyword>
<dbReference type="PANTHER" id="PTHR21666">
    <property type="entry name" value="PEPTIDASE-RELATED"/>
    <property type="match status" value="1"/>
</dbReference>
<evidence type="ECO:0000256" key="1">
    <source>
        <dbReference type="SAM" id="Coils"/>
    </source>
</evidence>
<feature type="compositionally biased region" description="Low complexity" evidence="2">
    <location>
        <begin position="275"/>
        <end position="285"/>
    </location>
</feature>
<feature type="coiled-coil region" evidence="1">
    <location>
        <begin position="171"/>
        <end position="207"/>
    </location>
</feature>
<evidence type="ECO:0000313" key="5">
    <source>
        <dbReference type="EMBL" id="NYZ61999.1"/>
    </source>
</evidence>
<keyword evidence="3" id="KW-0732">Signal</keyword>
<evidence type="ECO:0000313" key="6">
    <source>
        <dbReference type="Proteomes" id="UP000589896"/>
    </source>
</evidence>
<dbReference type="AlphaFoldDB" id="A0A7Z0TV91"/>
<dbReference type="PANTHER" id="PTHR21666:SF270">
    <property type="entry name" value="MUREIN HYDROLASE ACTIVATOR ENVC"/>
    <property type="match status" value="1"/>
</dbReference>
<dbReference type="SUPFAM" id="SSF51261">
    <property type="entry name" value="Duplicated hybrid motif"/>
    <property type="match status" value="1"/>
</dbReference>
<feature type="region of interest" description="Disordered" evidence="2">
    <location>
        <begin position="252"/>
        <end position="296"/>
    </location>
</feature>
<dbReference type="EMBL" id="JACCJZ010000010">
    <property type="protein sequence ID" value="NYZ61999.1"/>
    <property type="molecule type" value="Genomic_DNA"/>
</dbReference>
<protein>
    <submittedName>
        <fullName evidence="5">Peptidoglycan DD-metalloendopeptidase family protein</fullName>
    </submittedName>
</protein>
<dbReference type="Proteomes" id="UP000589896">
    <property type="component" value="Unassembled WGS sequence"/>
</dbReference>
<accession>A0A7Z0TV91</accession>
<dbReference type="Gene3D" id="6.10.250.3150">
    <property type="match status" value="1"/>
</dbReference>
<feature type="compositionally biased region" description="Basic and acidic residues" evidence="2">
    <location>
        <begin position="252"/>
        <end position="268"/>
    </location>
</feature>
<reference evidence="5 6" key="1">
    <citation type="submission" date="2020-07" db="EMBL/GenBank/DDBJ databases">
        <title>isolation of Luteimonas sp. SJ-16.</title>
        <authorList>
            <person name="Huang X.-X."/>
            <person name="Xu L."/>
            <person name="Sun J.-Q."/>
        </authorList>
    </citation>
    <scope>NUCLEOTIDE SEQUENCE [LARGE SCALE GENOMIC DNA]</scope>
    <source>
        <strain evidence="5 6">SJ-16</strain>
    </source>
</reference>
<feature type="coiled-coil region" evidence="1">
    <location>
        <begin position="24"/>
        <end position="107"/>
    </location>
</feature>
<comment type="caution">
    <text evidence="5">The sequence shown here is derived from an EMBL/GenBank/DDBJ whole genome shotgun (WGS) entry which is preliminary data.</text>
</comment>
<evidence type="ECO:0000259" key="4">
    <source>
        <dbReference type="Pfam" id="PF01551"/>
    </source>
</evidence>
<proteinExistence type="predicted"/>
<gene>
    <name evidence="5" type="ORF">H0E82_04360</name>
</gene>
<dbReference type="Pfam" id="PF01551">
    <property type="entry name" value="Peptidase_M23"/>
    <property type="match status" value="1"/>
</dbReference>
<sequence length="420" mass="45356">MTRAAFARGTALLLSVLLAGVPVLDAVAQSSRETERRLERVRKELRDVAAERRRLEGQRGAAARELRQVDEQVASSSKALAETRQKLVDEQAALERLQARRQVLDATVDSRRAELATLLRSAYTIGDDAALKLMLAQDRVADAGRLLVYHRYLQQQRSARIAVLRAEMAELDGLEAQTHERRAALEAAQAEQRARLAQVERDRLRRAEAIKGLEAQFNDRSAREQALGSDARALERVLAQLREAARRAEAERRAAAAAARERAAREARGSGGAAPTPRTPSRSRPQVASAPAPQVGGLGWPVSGSLLTAYGGRLPDGRSSTGVLIGAPAGTPVKAVGDGTVVFAEWMTGYGMLMIVDHGNGYMSLYAHNDALLKSVGARVARGDTLASVGNSGGQGRSGLYFELRQNGTPVNPASWLQRR</sequence>